<dbReference type="Pfam" id="PF03171">
    <property type="entry name" value="2OG-FeII_Oxy"/>
    <property type="match status" value="1"/>
</dbReference>
<keyword evidence="2 6" id="KW-0479">Metal-binding</keyword>
<dbReference type="PRINTS" id="PR00682">
    <property type="entry name" value="IPNSYNTHASE"/>
</dbReference>
<keyword evidence="5 6" id="KW-0408">Iron</keyword>
<evidence type="ECO:0000256" key="4">
    <source>
        <dbReference type="ARBA" id="ARBA00023002"/>
    </source>
</evidence>
<dbReference type="SUPFAM" id="SSF51197">
    <property type="entry name" value="Clavaminate synthase-like"/>
    <property type="match status" value="1"/>
</dbReference>
<organism evidence="8 9">
    <name type="scientific">Datura stramonium</name>
    <name type="common">Jimsonweed</name>
    <name type="synonym">Common thornapple</name>
    <dbReference type="NCBI Taxonomy" id="4076"/>
    <lineage>
        <taxon>Eukaryota</taxon>
        <taxon>Viridiplantae</taxon>
        <taxon>Streptophyta</taxon>
        <taxon>Embryophyta</taxon>
        <taxon>Tracheophyta</taxon>
        <taxon>Spermatophyta</taxon>
        <taxon>Magnoliopsida</taxon>
        <taxon>eudicotyledons</taxon>
        <taxon>Gunneridae</taxon>
        <taxon>Pentapetalae</taxon>
        <taxon>asterids</taxon>
        <taxon>lamiids</taxon>
        <taxon>Solanales</taxon>
        <taxon>Solanaceae</taxon>
        <taxon>Solanoideae</taxon>
        <taxon>Datureae</taxon>
        <taxon>Datura</taxon>
    </lineage>
</organism>
<evidence type="ECO:0000256" key="5">
    <source>
        <dbReference type="ARBA" id="ARBA00023004"/>
    </source>
</evidence>
<name>A0ABS8WRF3_DATST</name>
<proteinExistence type="inferred from homology"/>
<dbReference type="EMBL" id="JACEIK010009191">
    <property type="protein sequence ID" value="MCE3052075.1"/>
    <property type="molecule type" value="Genomic_DNA"/>
</dbReference>
<dbReference type="Gene3D" id="2.60.120.330">
    <property type="entry name" value="B-lactam Antibiotic, Isopenicillin N Synthase, Chain"/>
    <property type="match status" value="1"/>
</dbReference>
<gene>
    <name evidence="8" type="primary">H6H</name>
    <name evidence="8" type="ORF">HAX54_051520</name>
</gene>
<dbReference type="InterPro" id="IPR027443">
    <property type="entry name" value="IPNS-like_sf"/>
</dbReference>
<keyword evidence="4 6" id="KW-0560">Oxidoreductase</keyword>
<keyword evidence="3" id="KW-0847">Vitamin C</keyword>
<accession>A0ABS8WRF3</accession>
<evidence type="ECO:0000313" key="8">
    <source>
        <dbReference type="EMBL" id="MCE3052075.1"/>
    </source>
</evidence>
<dbReference type="PANTHER" id="PTHR47991">
    <property type="entry name" value="OXOGLUTARATE/IRON-DEPENDENT DIOXYGENASE"/>
    <property type="match status" value="1"/>
</dbReference>
<evidence type="ECO:0000256" key="3">
    <source>
        <dbReference type="ARBA" id="ARBA00022896"/>
    </source>
</evidence>
<dbReference type="InterPro" id="IPR050295">
    <property type="entry name" value="Plant_2OG-oxidoreductases"/>
</dbReference>
<dbReference type="Proteomes" id="UP000823775">
    <property type="component" value="Unassembled WGS sequence"/>
</dbReference>
<protein>
    <submittedName>
        <fullName evidence="8">Hyoscyamine 6-dioxygenase</fullName>
    </submittedName>
</protein>
<keyword evidence="9" id="KW-1185">Reference proteome</keyword>
<dbReference type="InterPro" id="IPR044861">
    <property type="entry name" value="IPNS-like_FE2OG_OXY"/>
</dbReference>
<reference evidence="8 9" key="1">
    <citation type="journal article" date="2021" name="BMC Genomics">
        <title>Datura genome reveals duplications of psychoactive alkaloid biosynthetic genes and high mutation rate following tissue culture.</title>
        <authorList>
            <person name="Rajewski A."/>
            <person name="Carter-House D."/>
            <person name="Stajich J."/>
            <person name="Litt A."/>
        </authorList>
    </citation>
    <scope>NUCLEOTIDE SEQUENCE [LARGE SCALE GENOMIC DNA]</scope>
    <source>
        <strain evidence="8">AR-01</strain>
    </source>
</reference>
<dbReference type="Pfam" id="PF14226">
    <property type="entry name" value="DIOX_N"/>
    <property type="match status" value="1"/>
</dbReference>
<evidence type="ECO:0000256" key="6">
    <source>
        <dbReference type="RuleBase" id="RU003682"/>
    </source>
</evidence>
<feature type="domain" description="Fe2OG dioxygenase" evidence="7">
    <location>
        <begin position="193"/>
        <end position="292"/>
    </location>
</feature>
<comment type="similarity">
    <text evidence="1 6">Belongs to the iron/ascorbate-dependent oxidoreductase family.</text>
</comment>
<dbReference type="PROSITE" id="PS51471">
    <property type="entry name" value="FE2OG_OXY"/>
    <property type="match status" value="1"/>
</dbReference>
<evidence type="ECO:0000256" key="2">
    <source>
        <dbReference type="ARBA" id="ARBA00022723"/>
    </source>
</evidence>
<dbReference type="InterPro" id="IPR005123">
    <property type="entry name" value="Oxoglu/Fe-dep_dioxygenase_dom"/>
</dbReference>
<sequence length="341" mass="38416">MSAPLTLSSSNHLPQSFMAPLEKRPEKEVPIGTNIPIIDIGQPDHVLVEQISKACRDFGLFQVVNHGVPENLMGEAMKVLKEFFELPAEEKAIFLEDGKPNILVKDLSQKAKLYIEGNKTSQGEFYFWKDSLVHGSHPLDEQLVNSWPEKPPTYKEVIGKYAVEVRNLAKRVLDIICQGLGLPLGYLGKELIQNQLMFNNYYPPCPEPSAILGVGGHYDPNLITFLQQDLYALQFLNKDGQWIGVQPIPNAFVVILGLTFSVVTNNVMEGVVHRVLTNQTRDRISIATLFTPANSTIIEPAKQLLSEKQTPFYRPYKYVEYFGNYLSDDSDYDAGLKPYKI</sequence>
<evidence type="ECO:0000313" key="9">
    <source>
        <dbReference type="Proteomes" id="UP000823775"/>
    </source>
</evidence>
<evidence type="ECO:0000256" key="1">
    <source>
        <dbReference type="ARBA" id="ARBA00008056"/>
    </source>
</evidence>
<dbReference type="InterPro" id="IPR026992">
    <property type="entry name" value="DIOX_N"/>
</dbReference>
<evidence type="ECO:0000259" key="7">
    <source>
        <dbReference type="PROSITE" id="PS51471"/>
    </source>
</evidence>
<comment type="caution">
    <text evidence="8">The sequence shown here is derived from an EMBL/GenBank/DDBJ whole genome shotgun (WGS) entry which is preliminary data.</text>
</comment>